<gene>
    <name evidence="9" type="ORF">PSNMU_V1.4_AUG-EV-PASAV3_0033230</name>
</gene>
<keyword evidence="3" id="KW-0808">Transferase</keyword>
<keyword evidence="4" id="KW-0812">Transmembrane</keyword>
<evidence type="ECO:0000256" key="6">
    <source>
        <dbReference type="ARBA" id="ARBA00023136"/>
    </source>
</evidence>
<proteinExistence type="predicted"/>
<evidence type="ECO:0000256" key="3">
    <source>
        <dbReference type="ARBA" id="ARBA00022679"/>
    </source>
</evidence>
<evidence type="ECO:0000256" key="2">
    <source>
        <dbReference type="ARBA" id="ARBA00022676"/>
    </source>
</evidence>
<evidence type="ECO:0000256" key="1">
    <source>
        <dbReference type="ARBA" id="ARBA00004167"/>
    </source>
</evidence>
<dbReference type="GO" id="GO:0016020">
    <property type="term" value="C:membrane"/>
    <property type="evidence" value="ECO:0007669"/>
    <property type="project" value="UniProtKB-SubCell"/>
</dbReference>
<dbReference type="PANTHER" id="PTHR31485:SF7">
    <property type="entry name" value="PEPTIDYL SERINE ALPHA-GALACTOSYLTRANSFERASE"/>
    <property type="match status" value="1"/>
</dbReference>
<feature type="region of interest" description="Disordered" evidence="7">
    <location>
        <begin position="32"/>
        <end position="63"/>
    </location>
</feature>
<comment type="subcellular location">
    <subcellularLocation>
        <location evidence="1">Membrane</location>
        <topology evidence="1">Single-pass membrane protein</topology>
    </subcellularLocation>
</comment>
<organism evidence="9 10">
    <name type="scientific">Pseudo-nitzschia multistriata</name>
    <dbReference type="NCBI Taxonomy" id="183589"/>
    <lineage>
        <taxon>Eukaryota</taxon>
        <taxon>Sar</taxon>
        <taxon>Stramenopiles</taxon>
        <taxon>Ochrophyta</taxon>
        <taxon>Bacillariophyta</taxon>
        <taxon>Bacillariophyceae</taxon>
        <taxon>Bacillariophycidae</taxon>
        <taxon>Bacillariales</taxon>
        <taxon>Bacillariaceae</taxon>
        <taxon>Pseudo-nitzschia</taxon>
    </lineage>
</organism>
<name>A0A448Z3E6_9STRA</name>
<dbReference type="PANTHER" id="PTHR31485">
    <property type="entry name" value="PEPTIDYL SERINE ALPHA-GALACTOSYLTRANSFERASE"/>
    <property type="match status" value="1"/>
</dbReference>
<evidence type="ECO:0000256" key="7">
    <source>
        <dbReference type="SAM" id="MobiDB-lite"/>
    </source>
</evidence>
<keyword evidence="6" id="KW-0472">Membrane</keyword>
<dbReference type="Proteomes" id="UP000291116">
    <property type="component" value="Unassembled WGS sequence"/>
</dbReference>
<dbReference type="Pfam" id="PF23452">
    <property type="entry name" value="HPAT"/>
    <property type="match status" value="1"/>
</dbReference>
<keyword evidence="10" id="KW-1185">Reference proteome</keyword>
<sequence length="301" mass="34696">MDMRSAINWDVNKQVEIDAGVGSAVNWNAKKKVKINADEGSPSADRKPEEKVQVDAKKDSKDTNEKENYFLTHSSPYHTIFSTGCSIYQDWQSYVFFHHVKRSGQEGHVTRIASGCSANDEVKFQEVFEAEIESMNPGKHHLHFTPDFSRVPKVGKKPYKYFNKPYGVRHWMEHTLGYPHNHKLHDDSIIILMDPDQIMLRPFTNDFTNSSELWKLKKKRKLKVGHGSPFAQAYGYGIQWLKGGKKIKKIDHEYVFQDGRLPTPVSNMTFEEARQYYSGMGPVSEHEVILIAKAKCFLENR</sequence>
<evidence type="ECO:0000256" key="5">
    <source>
        <dbReference type="ARBA" id="ARBA00022989"/>
    </source>
</evidence>
<dbReference type="OrthoDB" id="2015991at2759"/>
<dbReference type="EMBL" id="CAACVS010000094">
    <property type="protein sequence ID" value="VEU36562.1"/>
    <property type="molecule type" value="Genomic_DNA"/>
</dbReference>
<evidence type="ECO:0000313" key="10">
    <source>
        <dbReference type="Proteomes" id="UP000291116"/>
    </source>
</evidence>
<evidence type="ECO:0000313" key="9">
    <source>
        <dbReference type="EMBL" id="VEU36562.1"/>
    </source>
</evidence>
<dbReference type="GO" id="GO:0016757">
    <property type="term" value="F:glycosyltransferase activity"/>
    <property type="evidence" value="ECO:0007669"/>
    <property type="project" value="UniProtKB-KW"/>
</dbReference>
<reference evidence="9 10" key="1">
    <citation type="submission" date="2019-01" db="EMBL/GenBank/DDBJ databases">
        <authorList>
            <person name="Ferrante I. M."/>
        </authorList>
    </citation>
    <scope>NUCLEOTIDE SEQUENCE [LARGE SCALE GENOMIC DNA]</scope>
    <source>
        <strain evidence="9 10">B856</strain>
    </source>
</reference>
<feature type="compositionally biased region" description="Basic and acidic residues" evidence="7">
    <location>
        <begin position="44"/>
        <end position="63"/>
    </location>
</feature>
<keyword evidence="2" id="KW-0328">Glycosyltransferase</keyword>
<keyword evidence="5" id="KW-1133">Transmembrane helix</keyword>
<feature type="domain" description="Hydroxyproline O-arabinosyltransferase-like" evidence="8">
    <location>
        <begin position="77"/>
        <end position="208"/>
    </location>
</feature>
<dbReference type="InterPro" id="IPR056508">
    <property type="entry name" value="HPAT-like"/>
</dbReference>
<dbReference type="InterPro" id="IPR044845">
    <property type="entry name" value="HPAT/SRGT1-like"/>
</dbReference>
<dbReference type="AlphaFoldDB" id="A0A448Z3E6"/>
<evidence type="ECO:0000259" key="8">
    <source>
        <dbReference type="Pfam" id="PF23452"/>
    </source>
</evidence>
<accession>A0A448Z3E6</accession>
<evidence type="ECO:0000256" key="4">
    <source>
        <dbReference type="ARBA" id="ARBA00022692"/>
    </source>
</evidence>
<protein>
    <recommendedName>
        <fullName evidence="8">Hydroxyproline O-arabinosyltransferase-like domain-containing protein</fullName>
    </recommendedName>
</protein>